<dbReference type="InterPro" id="IPR007250">
    <property type="entry name" value="HSP9_HSP12"/>
</dbReference>
<keyword evidence="2" id="KW-0346">Stress response</keyword>
<gene>
    <name evidence="2" type="ORF">BDV95DRAFT_499610</name>
</gene>
<dbReference type="Pfam" id="PF04119">
    <property type="entry name" value="HSP9_HSP12"/>
    <property type="match status" value="1"/>
</dbReference>
<name>A0A7C8M5G1_9PLEO</name>
<dbReference type="Proteomes" id="UP000481861">
    <property type="component" value="Unassembled WGS sequence"/>
</dbReference>
<evidence type="ECO:0000313" key="3">
    <source>
        <dbReference type="Proteomes" id="UP000481861"/>
    </source>
</evidence>
<protein>
    <submittedName>
        <fullName evidence="2">Putative chaperone/heat shock protein Hsp12</fullName>
    </submittedName>
</protein>
<feature type="compositionally biased region" description="Basic and acidic residues" evidence="1">
    <location>
        <begin position="59"/>
        <end position="90"/>
    </location>
</feature>
<dbReference type="PIRSF" id="PIRSF002590">
    <property type="entry name" value="HSP9/HSP12_fun"/>
    <property type="match status" value="1"/>
</dbReference>
<sequence>MSDLGRKDFSTKVGEKMQPNSTKSTADKLKETFTDASDKTARGVQPDHSKSDTQSISDKFGRSKDTHAHGSSEASILDKTKGALGLGDKH</sequence>
<feature type="compositionally biased region" description="Basic and acidic residues" evidence="1">
    <location>
        <begin position="25"/>
        <end position="51"/>
    </location>
</feature>
<dbReference type="Gene3D" id="6.10.280.100">
    <property type="match status" value="1"/>
</dbReference>
<accession>A0A7C8M5G1</accession>
<proteinExistence type="predicted"/>
<dbReference type="EMBL" id="JAADJZ010000017">
    <property type="protein sequence ID" value="KAF2869176.1"/>
    <property type="molecule type" value="Genomic_DNA"/>
</dbReference>
<evidence type="ECO:0000313" key="2">
    <source>
        <dbReference type="EMBL" id="KAF2869176.1"/>
    </source>
</evidence>
<feature type="compositionally biased region" description="Basic and acidic residues" evidence="1">
    <location>
        <begin position="1"/>
        <end position="15"/>
    </location>
</feature>
<comment type="caution">
    <text evidence="2">The sequence shown here is derived from an EMBL/GenBank/DDBJ whole genome shotgun (WGS) entry which is preliminary data.</text>
</comment>
<evidence type="ECO:0000256" key="1">
    <source>
        <dbReference type="SAM" id="MobiDB-lite"/>
    </source>
</evidence>
<dbReference type="AlphaFoldDB" id="A0A7C8M5G1"/>
<dbReference type="OrthoDB" id="2348401at2759"/>
<reference evidence="2 3" key="1">
    <citation type="submission" date="2020-01" db="EMBL/GenBank/DDBJ databases">
        <authorList>
            <consortium name="DOE Joint Genome Institute"/>
            <person name="Haridas S."/>
            <person name="Albert R."/>
            <person name="Binder M."/>
            <person name="Bloem J."/>
            <person name="Labutti K."/>
            <person name="Salamov A."/>
            <person name="Andreopoulos B."/>
            <person name="Baker S.E."/>
            <person name="Barry K."/>
            <person name="Bills G."/>
            <person name="Bluhm B.H."/>
            <person name="Cannon C."/>
            <person name="Castanera R."/>
            <person name="Culley D.E."/>
            <person name="Daum C."/>
            <person name="Ezra D."/>
            <person name="Gonzalez J.B."/>
            <person name="Henrissat B."/>
            <person name="Kuo A."/>
            <person name="Liang C."/>
            <person name="Lipzen A."/>
            <person name="Lutzoni F."/>
            <person name="Magnuson J."/>
            <person name="Mondo S."/>
            <person name="Nolan M."/>
            <person name="Ohm R."/>
            <person name="Pangilinan J."/>
            <person name="Park H.-J.H."/>
            <person name="Ramirez L."/>
            <person name="Alfaro M."/>
            <person name="Sun H."/>
            <person name="Tritt A."/>
            <person name="Yoshinaga Y."/>
            <person name="Zwiers L.-H.L."/>
            <person name="Turgeon B.G."/>
            <person name="Goodwin S.B."/>
            <person name="Spatafora J.W."/>
            <person name="Crous P.W."/>
            <person name="Grigoriev I.V."/>
        </authorList>
    </citation>
    <scope>NUCLEOTIDE SEQUENCE [LARGE SCALE GENOMIC DNA]</scope>
    <source>
        <strain evidence="2 3">CBS 611.86</strain>
    </source>
</reference>
<organism evidence="2 3">
    <name type="scientific">Massariosphaeria phaeospora</name>
    <dbReference type="NCBI Taxonomy" id="100035"/>
    <lineage>
        <taxon>Eukaryota</taxon>
        <taxon>Fungi</taxon>
        <taxon>Dikarya</taxon>
        <taxon>Ascomycota</taxon>
        <taxon>Pezizomycotina</taxon>
        <taxon>Dothideomycetes</taxon>
        <taxon>Pleosporomycetidae</taxon>
        <taxon>Pleosporales</taxon>
        <taxon>Pleosporales incertae sedis</taxon>
        <taxon>Massariosphaeria</taxon>
    </lineage>
</organism>
<feature type="region of interest" description="Disordered" evidence="1">
    <location>
        <begin position="1"/>
        <end position="90"/>
    </location>
</feature>
<keyword evidence="3" id="KW-1185">Reference proteome</keyword>